<keyword evidence="9 19" id="KW-0808">Transferase</keyword>
<dbReference type="PANTHER" id="PTHR34148">
    <property type="entry name" value="ADENOSYLCOBINAMIDE-GDP RIBAZOLETRANSFERASE"/>
    <property type="match status" value="1"/>
</dbReference>
<dbReference type="GO" id="GO:0009236">
    <property type="term" value="P:cobalamin biosynthetic process"/>
    <property type="evidence" value="ECO:0007669"/>
    <property type="project" value="UniProtKB-UniRule"/>
</dbReference>
<dbReference type="GO" id="GO:0005886">
    <property type="term" value="C:plasma membrane"/>
    <property type="evidence" value="ECO:0007669"/>
    <property type="project" value="UniProtKB-SubCell"/>
</dbReference>
<keyword evidence="21" id="KW-1185">Reference proteome</keyword>
<comment type="pathway">
    <text evidence="3 19">Cofactor biosynthesis; adenosylcobalamin biosynthesis; adenosylcobalamin from cob(II)yrinate a,c-diamide: step 7/7.</text>
</comment>
<feature type="transmembrane region" description="Helical" evidence="19">
    <location>
        <begin position="169"/>
        <end position="192"/>
    </location>
</feature>
<evidence type="ECO:0000256" key="2">
    <source>
        <dbReference type="ARBA" id="ARBA00004651"/>
    </source>
</evidence>
<dbReference type="NCBIfam" id="TIGR00317">
    <property type="entry name" value="cobS"/>
    <property type="match status" value="1"/>
</dbReference>
<evidence type="ECO:0000256" key="8">
    <source>
        <dbReference type="ARBA" id="ARBA00022573"/>
    </source>
</evidence>
<comment type="catalytic activity">
    <reaction evidence="18 19">
        <text>alpha-ribazole 5'-phosphate + adenosylcob(III)inamide-GDP = adenosylcob(III)alamin 5'-phosphate + GMP + H(+)</text>
        <dbReference type="Rhea" id="RHEA:23560"/>
        <dbReference type="ChEBI" id="CHEBI:15378"/>
        <dbReference type="ChEBI" id="CHEBI:57918"/>
        <dbReference type="ChEBI" id="CHEBI:58115"/>
        <dbReference type="ChEBI" id="CHEBI:60487"/>
        <dbReference type="ChEBI" id="CHEBI:60493"/>
        <dbReference type="EC" id="2.7.8.26"/>
    </reaction>
</comment>
<evidence type="ECO:0000313" key="20">
    <source>
        <dbReference type="EMBL" id="RED89316.1"/>
    </source>
</evidence>
<dbReference type="OrthoDB" id="9794626at2"/>
<evidence type="ECO:0000256" key="13">
    <source>
        <dbReference type="ARBA" id="ARBA00023136"/>
    </source>
</evidence>
<evidence type="ECO:0000256" key="19">
    <source>
        <dbReference type="HAMAP-Rule" id="MF_00719"/>
    </source>
</evidence>
<feature type="transmembrane region" description="Helical" evidence="19">
    <location>
        <begin position="108"/>
        <end position="126"/>
    </location>
</feature>
<evidence type="ECO:0000256" key="9">
    <source>
        <dbReference type="ARBA" id="ARBA00022679"/>
    </source>
</evidence>
<evidence type="ECO:0000256" key="6">
    <source>
        <dbReference type="ARBA" id="ARBA00015850"/>
    </source>
</evidence>
<protein>
    <recommendedName>
        <fullName evidence="6 19">Adenosylcobinamide-GDP ribazoletransferase</fullName>
        <ecNumber evidence="5 19">2.7.8.26</ecNumber>
    </recommendedName>
    <alternativeName>
        <fullName evidence="16 19">Cobalamin synthase</fullName>
    </alternativeName>
    <alternativeName>
        <fullName evidence="15 19">Cobalamin-5'-phosphate synthase</fullName>
    </alternativeName>
</protein>
<evidence type="ECO:0000256" key="16">
    <source>
        <dbReference type="ARBA" id="ARBA00032853"/>
    </source>
</evidence>
<comment type="similarity">
    <text evidence="4 19">Belongs to the CobS family.</text>
</comment>
<dbReference type="Proteomes" id="UP000256977">
    <property type="component" value="Unassembled WGS sequence"/>
</dbReference>
<organism evidence="20 21">
    <name type="scientific">Cohnella phaseoli</name>
    <dbReference type="NCBI Taxonomy" id="456490"/>
    <lineage>
        <taxon>Bacteria</taxon>
        <taxon>Bacillati</taxon>
        <taxon>Bacillota</taxon>
        <taxon>Bacilli</taxon>
        <taxon>Bacillales</taxon>
        <taxon>Paenibacillaceae</taxon>
        <taxon>Cohnella</taxon>
    </lineage>
</organism>
<dbReference type="UniPathway" id="UPA00148">
    <property type="reaction ID" value="UER00238"/>
</dbReference>
<dbReference type="PANTHER" id="PTHR34148:SF1">
    <property type="entry name" value="ADENOSYLCOBINAMIDE-GDP RIBAZOLETRANSFERASE"/>
    <property type="match status" value="1"/>
</dbReference>
<evidence type="ECO:0000256" key="18">
    <source>
        <dbReference type="ARBA" id="ARBA00049504"/>
    </source>
</evidence>
<sequence length="251" mass="26539">MSAFWQAVGFLTRFPVPKRAQTLEGWEGSPKFYPLVGLLLGAAIWLAGCLGGWLFGQVSLPLVAVVVVAFWVYATGALHLDGWMDLADGLGSQRSRERTLEIMKDSRVGAMGVVAAIVLILLKVAAVQQLAAAGALAAIAVIPAMARAALLAAIRFFPYIQQQGLGSRLRAGVTPAVLLVNGLLVAAASFGFADWRGVVVFVFALLAVWLFGSYITRRLGGFTGDVYGALIEGAETLALLALLALMTGRHL</sequence>
<comment type="subcellular location">
    <subcellularLocation>
        <location evidence="2 19">Cell membrane</location>
        <topology evidence="2 19">Multi-pass membrane protein</topology>
    </subcellularLocation>
</comment>
<feature type="transmembrane region" description="Helical" evidence="19">
    <location>
        <begin position="32"/>
        <end position="56"/>
    </location>
</feature>
<gene>
    <name evidence="19" type="primary">cobS</name>
    <name evidence="20" type="ORF">DFP98_101292</name>
</gene>
<dbReference type="RefSeq" id="WP_116058768.1">
    <property type="nucleotide sequence ID" value="NZ_QRDZ01000001.1"/>
</dbReference>
<feature type="transmembrane region" description="Helical" evidence="19">
    <location>
        <begin position="132"/>
        <end position="157"/>
    </location>
</feature>
<feature type="transmembrane region" description="Helical" evidence="19">
    <location>
        <begin position="198"/>
        <end position="215"/>
    </location>
</feature>
<evidence type="ECO:0000256" key="7">
    <source>
        <dbReference type="ARBA" id="ARBA00022475"/>
    </source>
</evidence>
<evidence type="ECO:0000256" key="1">
    <source>
        <dbReference type="ARBA" id="ARBA00001946"/>
    </source>
</evidence>
<dbReference type="AlphaFoldDB" id="A0A3D9KTD0"/>
<keyword evidence="12 19" id="KW-1133">Transmembrane helix</keyword>
<comment type="catalytic activity">
    <reaction evidence="17 19">
        <text>alpha-ribazole + adenosylcob(III)inamide-GDP = adenosylcob(III)alamin + GMP + H(+)</text>
        <dbReference type="Rhea" id="RHEA:16049"/>
        <dbReference type="ChEBI" id="CHEBI:10329"/>
        <dbReference type="ChEBI" id="CHEBI:15378"/>
        <dbReference type="ChEBI" id="CHEBI:18408"/>
        <dbReference type="ChEBI" id="CHEBI:58115"/>
        <dbReference type="ChEBI" id="CHEBI:60487"/>
        <dbReference type="EC" id="2.7.8.26"/>
    </reaction>
</comment>
<evidence type="ECO:0000256" key="15">
    <source>
        <dbReference type="ARBA" id="ARBA00032605"/>
    </source>
</evidence>
<accession>A0A3D9KTD0</accession>
<keyword evidence="13 19" id="KW-0472">Membrane</keyword>
<proteinExistence type="inferred from homology"/>
<feature type="transmembrane region" description="Helical" evidence="19">
    <location>
        <begin position="62"/>
        <end position="87"/>
    </location>
</feature>
<dbReference type="InterPro" id="IPR003805">
    <property type="entry name" value="CobS"/>
</dbReference>
<evidence type="ECO:0000256" key="3">
    <source>
        <dbReference type="ARBA" id="ARBA00004663"/>
    </source>
</evidence>
<evidence type="ECO:0000256" key="17">
    <source>
        <dbReference type="ARBA" id="ARBA00048623"/>
    </source>
</evidence>
<dbReference type="HAMAP" id="MF_00719">
    <property type="entry name" value="CobS"/>
    <property type="match status" value="1"/>
</dbReference>
<feature type="transmembrane region" description="Helical" evidence="19">
    <location>
        <begin position="227"/>
        <end position="246"/>
    </location>
</feature>
<dbReference type="Pfam" id="PF02654">
    <property type="entry name" value="CobS"/>
    <property type="match status" value="1"/>
</dbReference>
<reference evidence="20 21" key="1">
    <citation type="submission" date="2018-07" db="EMBL/GenBank/DDBJ databases">
        <title>Genomic Encyclopedia of Type Strains, Phase III (KMG-III): the genomes of soil and plant-associated and newly described type strains.</title>
        <authorList>
            <person name="Whitman W."/>
        </authorList>
    </citation>
    <scope>NUCLEOTIDE SEQUENCE [LARGE SCALE GENOMIC DNA]</scope>
    <source>
        <strain evidence="20 21">CECT 7287</strain>
    </source>
</reference>
<keyword evidence="7 19" id="KW-1003">Cell membrane</keyword>
<evidence type="ECO:0000313" key="21">
    <source>
        <dbReference type="Proteomes" id="UP000256977"/>
    </source>
</evidence>
<dbReference type="GO" id="GO:0051073">
    <property type="term" value="F:adenosylcobinamide-GDP ribazoletransferase activity"/>
    <property type="evidence" value="ECO:0007669"/>
    <property type="project" value="UniProtKB-UniRule"/>
</dbReference>
<dbReference type="EC" id="2.7.8.26" evidence="5 19"/>
<dbReference type="GO" id="GO:0008818">
    <property type="term" value="F:cobalamin 5'-phosphate synthase activity"/>
    <property type="evidence" value="ECO:0007669"/>
    <property type="project" value="UniProtKB-UniRule"/>
</dbReference>
<evidence type="ECO:0000256" key="10">
    <source>
        <dbReference type="ARBA" id="ARBA00022692"/>
    </source>
</evidence>
<name>A0A3D9KTD0_9BACL</name>
<comment type="caution">
    <text evidence="20">The sequence shown here is derived from an EMBL/GenBank/DDBJ whole genome shotgun (WGS) entry which is preliminary data.</text>
</comment>
<evidence type="ECO:0000256" key="5">
    <source>
        <dbReference type="ARBA" id="ARBA00013200"/>
    </source>
</evidence>
<comment type="cofactor">
    <cofactor evidence="1 19">
        <name>Mg(2+)</name>
        <dbReference type="ChEBI" id="CHEBI:18420"/>
    </cofactor>
</comment>
<evidence type="ECO:0000256" key="12">
    <source>
        <dbReference type="ARBA" id="ARBA00022989"/>
    </source>
</evidence>
<evidence type="ECO:0000256" key="4">
    <source>
        <dbReference type="ARBA" id="ARBA00010561"/>
    </source>
</evidence>
<keyword evidence="11 19" id="KW-0460">Magnesium</keyword>
<dbReference type="EMBL" id="QRDZ01000001">
    <property type="protein sequence ID" value="RED89316.1"/>
    <property type="molecule type" value="Genomic_DNA"/>
</dbReference>
<keyword evidence="8 19" id="KW-0169">Cobalamin biosynthesis</keyword>
<keyword evidence="10 19" id="KW-0812">Transmembrane</keyword>
<evidence type="ECO:0000256" key="11">
    <source>
        <dbReference type="ARBA" id="ARBA00022842"/>
    </source>
</evidence>
<evidence type="ECO:0000256" key="14">
    <source>
        <dbReference type="ARBA" id="ARBA00025228"/>
    </source>
</evidence>
<comment type="function">
    <text evidence="14 19">Joins adenosylcobinamide-GDP and alpha-ribazole to generate adenosylcobalamin (Ado-cobalamin). Also synthesizes adenosylcobalamin 5'-phosphate from adenosylcobinamide-GDP and alpha-ribazole 5'-phosphate.</text>
</comment>